<gene>
    <name evidence="15" type="primary">TRP5</name>
    <name evidence="15" type="ORF">SO694_00080020</name>
</gene>
<evidence type="ECO:0000256" key="6">
    <source>
        <dbReference type="ARBA" id="ARBA00018724"/>
    </source>
</evidence>
<protein>
    <recommendedName>
        <fullName evidence="6">Tryptophan synthase</fullName>
        <ecNumber evidence="5">4.2.1.20</ecNumber>
    </recommendedName>
</protein>
<dbReference type="EC" id="4.2.1.20" evidence="5"/>
<dbReference type="NCBIfam" id="TIGR00263">
    <property type="entry name" value="trpB"/>
    <property type="match status" value="1"/>
</dbReference>
<dbReference type="PROSITE" id="PS00167">
    <property type="entry name" value="TRP_SYNTHASE_ALPHA"/>
    <property type="match status" value="1"/>
</dbReference>
<evidence type="ECO:0000313" key="16">
    <source>
        <dbReference type="Proteomes" id="UP001363151"/>
    </source>
</evidence>
<feature type="chain" id="PRO_5046971156" description="Tryptophan synthase" evidence="13">
    <location>
        <begin position="16"/>
        <end position="757"/>
    </location>
</feature>
<evidence type="ECO:0000259" key="14">
    <source>
        <dbReference type="Pfam" id="PF00291"/>
    </source>
</evidence>
<organism evidence="15 16">
    <name type="scientific">Aureococcus anophagefferens</name>
    <name type="common">Harmful bloom alga</name>
    <dbReference type="NCBI Taxonomy" id="44056"/>
    <lineage>
        <taxon>Eukaryota</taxon>
        <taxon>Sar</taxon>
        <taxon>Stramenopiles</taxon>
        <taxon>Ochrophyta</taxon>
        <taxon>Pelagophyceae</taxon>
        <taxon>Pelagomonadales</taxon>
        <taxon>Pelagomonadaceae</taxon>
        <taxon>Aureococcus</taxon>
    </lineage>
</organism>
<dbReference type="InterPro" id="IPR006654">
    <property type="entry name" value="Trp_synth_beta"/>
</dbReference>
<dbReference type="HAMAP" id="MF_00133">
    <property type="entry name" value="Trp_synth_beta"/>
    <property type="match status" value="1"/>
</dbReference>
<evidence type="ECO:0000256" key="10">
    <source>
        <dbReference type="ARBA" id="ARBA00023141"/>
    </source>
</evidence>
<evidence type="ECO:0000256" key="4">
    <source>
        <dbReference type="ARBA" id="ARBA00006095"/>
    </source>
</evidence>
<keyword evidence="7" id="KW-0028">Amino-acid biosynthesis</keyword>
<evidence type="ECO:0000256" key="12">
    <source>
        <dbReference type="ARBA" id="ARBA00049047"/>
    </source>
</evidence>
<dbReference type="CDD" id="cd04724">
    <property type="entry name" value="Tryptophan_synthase_alpha"/>
    <property type="match status" value="1"/>
</dbReference>
<dbReference type="InterPro" id="IPR023026">
    <property type="entry name" value="Trp_synth_beta/beta-like"/>
</dbReference>
<evidence type="ECO:0000256" key="2">
    <source>
        <dbReference type="ARBA" id="ARBA00004733"/>
    </source>
</evidence>
<evidence type="ECO:0000313" key="15">
    <source>
        <dbReference type="EMBL" id="KAK7248096.1"/>
    </source>
</evidence>
<dbReference type="InterPro" id="IPR002028">
    <property type="entry name" value="Trp_synthase_suA"/>
</dbReference>
<dbReference type="CDD" id="cd06446">
    <property type="entry name" value="Trp-synth_B"/>
    <property type="match status" value="1"/>
</dbReference>
<dbReference type="EMBL" id="JBBJCI010000120">
    <property type="protein sequence ID" value="KAK7248096.1"/>
    <property type="molecule type" value="Genomic_DNA"/>
</dbReference>
<dbReference type="Gene3D" id="3.20.20.70">
    <property type="entry name" value="Aldolase class I"/>
    <property type="match status" value="1"/>
</dbReference>
<feature type="signal peptide" evidence="13">
    <location>
        <begin position="1"/>
        <end position="15"/>
    </location>
</feature>
<dbReference type="SUPFAM" id="SSF51366">
    <property type="entry name" value="Ribulose-phoshate binding barrel"/>
    <property type="match status" value="1"/>
</dbReference>
<dbReference type="HAMAP" id="MF_00131">
    <property type="entry name" value="Trp_synth_alpha"/>
    <property type="match status" value="1"/>
</dbReference>
<comment type="cofactor">
    <cofactor evidence="1">
        <name>pyridoxal 5'-phosphate</name>
        <dbReference type="ChEBI" id="CHEBI:597326"/>
    </cofactor>
</comment>
<evidence type="ECO:0000256" key="8">
    <source>
        <dbReference type="ARBA" id="ARBA00022822"/>
    </source>
</evidence>
<keyword evidence="11" id="KW-0456">Lyase</keyword>
<reference evidence="15 16" key="1">
    <citation type="submission" date="2024-03" db="EMBL/GenBank/DDBJ databases">
        <title>Aureococcus anophagefferens CCMP1851 and Kratosvirus quantuckense: Draft genome of a second virus-susceptible host strain in the model system.</title>
        <authorList>
            <person name="Chase E."/>
            <person name="Truchon A.R."/>
            <person name="Schepens W."/>
            <person name="Wilhelm S.W."/>
        </authorList>
    </citation>
    <scope>NUCLEOTIDE SEQUENCE [LARGE SCALE GENOMIC DNA]</scope>
    <source>
        <strain evidence="15 16">CCMP1851</strain>
    </source>
</reference>
<comment type="catalytic activity">
    <reaction evidence="12">
        <text>(1S,2R)-1-C-(indol-3-yl)glycerol 3-phosphate + L-serine = D-glyceraldehyde 3-phosphate + L-tryptophan + H2O</text>
        <dbReference type="Rhea" id="RHEA:10532"/>
        <dbReference type="ChEBI" id="CHEBI:15377"/>
        <dbReference type="ChEBI" id="CHEBI:33384"/>
        <dbReference type="ChEBI" id="CHEBI:57912"/>
        <dbReference type="ChEBI" id="CHEBI:58866"/>
        <dbReference type="ChEBI" id="CHEBI:59776"/>
        <dbReference type="EC" id="4.2.1.20"/>
    </reaction>
</comment>
<comment type="similarity">
    <text evidence="4">In the N-terminal section; belongs to the TrpA family.</text>
</comment>
<comment type="caution">
    <text evidence="15">The sequence shown here is derived from an EMBL/GenBank/DDBJ whole genome shotgun (WGS) entry which is preliminary data.</text>
</comment>
<evidence type="ECO:0000256" key="1">
    <source>
        <dbReference type="ARBA" id="ARBA00001933"/>
    </source>
</evidence>
<evidence type="ECO:0000256" key="13">
    <source>
        <dbReference type="SAM" id="SignalP"/>
    </source>
</evidence>
<dbReference type="Pfam" id="PF00290">
    <property type="entry name" value="Trp_syntA"/>
    <property type="match status" value="1"/>
</dbReference>
<dbReference type="SUPFAM" id="SSF53686">
    <property type="entry name" value="Tryptophan synthase beta subunit-like PLP-dependent enzymes"/>
    <property type="match status" value="1"/>
</dbReference>
<dbReference type="InterPro" id="IPR036052">
    <property type="entry name" value="TrpB-like_PALP_sf"/>
</dbReference>
<dbReference type="PANTHER" id="PTHR48077:SF3">
    <property type="entry name" value="TRYPTOPHAN SYNTHASE"/>
    <property type="match status" value="1"/>
</dbReference>
<evidence type="ECO:0000256" key="3">
    <source>
        <dbReference type="ARBA" id="ARBA00005761"/>
    </source>
</evidence>
<evidence type="ECO:0000256" key="9">
    <source>
        <dbReference type="ARBA" id="ARBA00022898"/>
    </source>
</evidence>
<comment type="pathway">
    <text evidence="2">Amino-acid biosynthesis; L-tryptophan biosynthesis; L-tryptophan from chorismate: step 5/5.</text>
</comment>
<keyword evidence="16" id="KW-1185">Reference proteome</keyword>
<sequence>MVFAQVLLAAAAASAFGPSPSRVAPPTALRATLASPTERSAVGGAALAKSFADAKADGRAALVGYLTGGYPASGETVDLMLSLEAGGTDVIELGVPFTDPMADGATIQVCNEVALKQGVGLEQCLAYVKQAREQGLTAPVVLMGYYNPFRAYGLEKLAKDAATAGVDGFIIVDLPPEEASLEGVLKACQEAPGGSLGYVPLVAPTTTDERMAYLADAAAQTGGGMLYCVSVTGVTGGAAALKSDLEPFMARVRAAAGDVPLAVGFGISTPEGVKETAALADGVVVGSAIIRSLDASADFAAPKRAEALEAFAKTLRDATAGESARDAPREAGAAEAAGFKPTSLPDHFGAFGGRYIPETLAAAHAELELEYEKAINDPAFLEELAFYRKQFIGGPTPLYRADRLSEAVGGATIWLKREELAHTGAHKINNAVGQALLAKRLGKTRVIAETGAGQHGVASATVCALLGLECVVYMGAVDCARQSLNVFRMNVLGAECVPVRAGEATLKDAINEAMRDWVTNVRDTHYLIGSAIGPHPFPTIVRDFQSVIGKEARAQFMEMNDGALPDAVVACVGGGSNAIGMFHPFVGDEGVELHGAEADGDSTQGSATLSRGSPGVLHGTKTYLLQDEVSGQVEATHSISAGLDYPGVGPEHAFLKDAGRAQYAPINNDEALAAFSQLSRTEGIIPALEPSHAVALAIKLAKEKGPGKHVVVNLCGRGDKDMITVAKALDVDLDDYTPTDGKWDSFTNRITYEGKDQ</sequence>
<keyword evidence="13" id="KW-0732">Signal</keyword>
<name>A0ABR1G441_AURAN</name>
<dbReference type="NCBIfam" id="TIGR00262">
    <property type="entry name" value="trpA"/>
    <property type="match status" value="1"/>
</dbReference>
<accession>A0ABR1G441</accession>
<evidence type="ECO:0000256" key="5">
    <source>
        <dbReference type="ARBA" id="ARBA00012043"/>
    </source>
</evidence>
<dbReference type="InterPro" id="IPR006653">
    <property type="entry name" value="Trp_synth_b_CS"/>
</dbReference>
<dbReference type="InterPro" id="IPR013785">
    <property type="entry name" value="Aldolase_TIM"/>
</dbReference>
<keyword evidence="10" id="KW-0057">Aromatic amino acid biosynthesis</keyword>
<dbReference type="Gene3D" id="3.40.50.1100">
    <property type="match status" value="2"/>
</dbReference>
<dbReference type="InterPro" id="IPR018204">
    <property type="entry name" value="Trp_synthase_alpha_AS"/>
</dbReference>
<dbReference type="Proteomes" id="UP001363151">
    <property type="component" value="Unassembled WGS sequence"/>
</dbReference>
<comment type="similarity">
    <text evidence="3">In the C-terminal section; belongs to the TrpB family.</text>
</comment>
<dbReference type="PROSITE" id="PS00168">
    <property type="entry name" value="TRP_SYNTHASE_BETA"/>
    <property type="match status" value="1"/>
</dbReference>
<feature type="domain" description="Tryptophan synthase beta chain-like PALP" evidence="14">
    <location>
        <begin position="393"/>
        <end position="716"/>
    </location>
</feature>
<keyword evidence="8" id="KW-0822">Tryptophan biosynthesis</keyword>
<proteinExistence type="inferred from homology"/>
<dbReference type="InterPro" id="IPR001926">
    <property type="entry name" value="TrpB-like_PALP"/>
</dbReference>
<evidence type="ECO:0000256" key="7">
    <source>
        <dbReference type="ARBA" id="ARBA00022605"/>
    </source>
</evidence>
<dbReference type="Pfam" id="PF00291">
    <property type="entry name" value="PALP"/>
    <property type="match status" value="1"/>
</dbReference>
<dbReference type="InterPro" id="IPR011060">
    <property type="entry name" value="RibuloseP-bd_barrel"/>
</dbReference>
<keyword evidence="9" id="KW-0663">Pyridoxal phosphate</keyword>
<evidence type="ECO:0000256" key="11">
    <source>
        <dbReference type="ARBA" id="ARBA00023239"/>
    </source>
</evidence>
<dbReference type="PANTHER" id="PTHR48077">
    <property type="entry name" value="TRYPTOPHAN SYNTHASE-RELATED"/>
    <property type="match status" value="1"/>
</dbReference>